<accession>A0A1S7LNL2</accession>
<evidence type="ECO:0000313" key="1">
    <source>
        <dbReference type="EMBL" id="CRH07441.1"/>
    </source>
</evidence>
<name>A0A1S7LNL2_MAGMO</name>
<dbReference type="AlphaFoldDB" id="A0A1S7LNL2"/>
<organism evidence="1">
    <name type="scientific">Magnetococcus massalia (strain MO-1)</name>
    <dbReference type="NCBI Taxonomy" id="451514"/>
    <lineage>
        <taxon>Bacteria</taxon>
        <taxon>Pseudomonadati</taxon>
        <taxon>Pseudomonadota</taxon>
        <taxon>Magnetococcia</taxon>
        <taxon>Magnetococcales</taxon>
        <taxon>Magnetococcaceae</taxon>
        <taxon>Magnetococcus</taxon>
    </lineage>
</organism>
<proteinExistence type="predicted"/>
<reference evidence="1" key="1">
    <citation type="submission" date="2015-04" db="EMBL/GenBank/DDBJ databases">
        <authorList>
            <person name="Syromyatnikov M.Y."/>
            <person name="Popov V.N."/>
        </authorList>
    </citation>
    <scope>NUCLEOTIDE SEQUENCE</scope>
    <source>
        <strain evidence="1">MO-1</strain>
    </source>
</reference>
<dbReference type="EMBL" id="LO017727">
    <property type="protein sequence ID" value="CRH07441.1"/>
    <property type="molecule type" value="Genomic_DNA"/>
</dbReference>
<protein>
    <submittedName>
        <fullName evidence="1">Uncharacterized protein</fullName>
    </submittedName>
</protein>
<gene>
    <name evidence="1" type="ORF">MAGMO_3304</name>
</gene>
<sequence length="60" mass="6707">MLKICPVQTNPFLGNYCPSVWYFIPGFEILHTVEMKKAAPDRAAFVHALPVSRILSMSLG</sequence>